<reference evidence="1 2" key="1">
    <citation type="journal article" date="2020" name="Phytopathology">
        <title>A high-quality genome resource of Botrytis fragariae, a new and rapidly spreading fungal pathogen causing strawberry gray mold in the U.S.A.</title>
        <authorList>
            <person name="Wu Y."/>
            <person name="Saski C.A."/>
            <person name="Schnabel G."/>
            <person name="Xiao S."/>
            <person name="Hu M."/>
        </authorList>
    </citation>
    <scope>NUCLEOTIDE SEQUENCE [LARGE SCALE GENOMIC DNA]</scope>
    <source>
        <strain evidence="1 2">BVB16</strain>
    </source>
</reference>
<proteinExistence type="predicted"/>
<name>A0A8H6AT01_9HELO</name>
<gene>
    <name evidence="1" type="ORF">Bfra_008221</name>
</gene>
<dbReference type="GeneID" id="59262276"/>
<evidence type="ECO:0000313" key="2">
    <source>
        <dbReference type="Proteomes" id="UP000531561"/>
    </source>
</evidence>
<organism evidence="1 2">
    <name type="scientific">Botrytis fragariae</name>
    <dbReference type="NCBI Taxonomy" id="1964551"/>
    <lineage>
        <taxon>Eukaryota</taxon>
        <taxon>Fungi</taxon>
        <taxon>Dikarya</taxon>
        <taxon>Ascomycota</taxon>
        <taxon>Pezizomycotina</taxon>
        <taxon>Leotiomycetes</taxon>
        <taxon>Helotiales</taxon>
        <taxon>Sclerotiniaceae</taxon>
        <taxon>Botrytis</taxon>
    </lineage>
</organism>
<sequence>MLITLIAGSIRWLHIPCRKSTKIMFALGRELGPGIGTVWAMTAGSVGGVFWTTWESGLDASSLYTYLSLAGLFQQPLTVHLADIERWFSFVIGNFSCRALGNSSFISVQFLFTREKEKPLRLAHKH</sequence>
<dbReference type="EMBL" id="JABFCT010000009">
    <property type="protein sequence ID" value="KAF5872944.1"/>
    <property type="molecule type" value="Genomic_DNA"/>
</dbReference>
<keyword evidence="2" id="KW-1185">Reference proteome</keyword>
<accession>A0A8H6AT01</accession>
<dbReference type="RefSeq" id="XP_037191890.1">
    <property type="nucleotide sequence ID" value="XM_037338584.1"/>
</dbReference>
<dbReference type="Proteomes" id="UP000531561">
    <property type="component" value="Unassembled WGS sequence"/>
</dbReference>
<dbReference type="AlphaFoldDB" id="A0A8H6AT01"/>
<protein>
    <submittedName>
        <fullName evidence="1">Uncharacterized protein</fullName>
    </submittedName>
</protein>
<evidence type="ECO:0000313" key="1">
    <source>
        <dbReference type="EMBL" id="KAF5872944.1"/>
    </source>
</evidence>
<comment type="caution">
    <text evidence="1">The sequence shown here is derived from an EMBL/GenBank/DDBJ whole genome shotgun (WGS) entry which is preliminary data.</text>
</comment>